<evidence type="ECO:0000256" key="5">
    <source>
        <dbReference type="ARBA" id="ARBA00022989"/>
    </source>
</evidence>
<sequence>MRSQNLLCLNFKDQSSRIFFCTSARRNQEQTTKSNKSKEAIKLLHKIKKFPIKENIYTLPNLLTLSRLIAGPIIGSFILKEEYKIALGIFMFAGFTDLLDGIIARRYNMKTMLGTVMDPAADKMLMTVMTITLAMKDLLPFPLATVILGRDAGLVLASFYYRYISLPPPKTLSRYFDFSIPSAEVRPTFISKINTVLQLALVGATVAGPVFEWKHASALVVLQCTVAGTTVLSGLSYVFSKDAVRILKHPSQ</sequence>
<evidence type="ECO:0000256" key="10">
    <source>
        <dbReference type="RuleBase" id="RU003750"/>
    </source>
</evidence>
<dbReference type="InterPro" id="IPR050324">
    <property type="entry name" value="CDP-alcohol_PTase-I"/>
</dbReference>
<evidence type="ECO:0000256" key="1">
    <source>
        <dbReference type="ARBA" id="ARBA00004141"/>
    </source>
</evidence>
<dbReference type="Pfam" id="PF01066">
    <property type="entry name" value="CDP-OH_P_transf"/>
    <property type="match status" value="1"/>
</dbReference>
<evidence type="ECO:0000256" key="8">
    <source>
        <dbReference type="ARBA" id="ARBA00023209"/>
    </source>
</evidence>
<evidence type="ECO:0000256" key="6">
    <source>
        <dbReference type="ARBA" id="ARBA00023098"/>
    </source>
</evidence>
<keyword evidence="6" id="KW-0443">Lipid metabolism</keyword>
<organism evidence="12 13">
    <name type="scientific">Ambispora leptoticha</name>
    <dbReference type="NCBI Taxonomy" id="144679"/>
    <lineage>
        <taxon>Eukaryota</taxon>
        <taxon>Fungi</taxon>
        <taxon>Fungi incertae sedis</taxon>
        <taxon>Mucoromycota</taxon>
        <taxon>Glomeromycotina</taxon>
        <taxon>Glomeromycetes</taxon>
        <taxon>Archaeosporales</taxon>
        <taxon>Ambisporaceae</taxon>
        <taxon>Ambispora</taxon>
    </lineage>
</organism>
<feature type="transmembrane region" description="Helical" evidence="11">
    <location>
        <begin position="85"/>
        <end position="104"/>
    </location>
</feature>
<dbReference type="AlphaFoldDB" id="A0A9N8VPX4"/>
<keyword evidence="5 11" id="KW-1133">Transmembrane helix</keyword>
<dbReference type="InterPro" id="IPR048254">
    <property type="entry name" value="CDP_ALCOHOL_P_TRANSF_CS"/>
</dbReference>
<dbReference type="EMBL" id="CAJVPS010000149">
    <property type="protein sequence ID" value="CAG8458070.1"/>
    <property type="molecule type" value="Genomic_DNA"/>
</dbReference>
<dbReference type="PANTHER" id="PTHR14269:SF60">
    <property type="entry name" value="CARDIOLIPIN SYNTHASE (CMP-FORMING)"/>
    <property type="match status" value="1"/>
</dbReference>
<accession>A0A9N8VPX4</accession>
<dbReference type="InterPro" id="IPR000462">
    <property type="entry name" value="CDP-OH_P_trans"/>
</dbReference>
<dbReference type="PANTHER" id="PTHR14269">
    <property type="entry name" value="CDP-DIACYLGLYCEROL--GLYCEROL-3-PHOSPHATE 3-PHOSPHATIDYLTRANSFERASE-RELATED"/>
    <property type="match status" value="1"/>
</dbReference>
<keyword evidence="3 10" id="KW-0808">Transferase</keyword>
<feature type="transmembrane region" description="Helical" evidence="11">
    <location>
        <begin position="217"/>
        <end position="239"/>
    </location>
</feature>
<keyword evidence="2" id="KW-0444">Lipid biosynthesis</keyword>
<evidence type="ECO:0000313" key="13">
    <source>
        <dbReference type="Proteomes" id="UP000789508"/>
    </source>
</evidence>
<keyword evidence="7 11" id="KW-0472">Membrane</keyword>
<dbReference type="GO" id="GO:0032049">
    <property type="term" value="P:cardiolipin biosynthetic process"/>
    <property type="evidence" value="ECO:0007669"/>
    <property type="project" value="TreeGrafter"/>
</dbReference>
<evidence type="ECO:0000256" key="7">
    <source>
        <dbReference type="ARBA" id="ARBA00023136"/>
    </source>
</evidence>
<reference evidence="12" key="1">
    <citation type="submission" date="2021-06" db="EMBL/GenBank/DDBJ databases">
        <authorList>
            <person name="Kallberg Y."/>
            <person name="Tangrot J."/>
            <person name="Rosling A."/>
        </authorList>
    </citation>
    <scope>NUCLEOTIDE SEQUENCE</scope>
    <source>
        <strain evidence="12">FL130A</strain>
    </source>
</reference>
<keyword evidence="9" id="KW-1208">Phospholipid metabolism</keyword>
<name>A0A9N8VPX4_9GLOM</name>
<keyword evidence="13" id="KW-1185">Reference proteome</keyword>
<dbReference type="Gene3D" id="1.20.120.1760">
    <property type="match status" value="1"/>
</dbReference>
<feature type="transmembrane region" description="Helical" evidence="11">
    <location>
        <begin position="56"/>
        <end position="79"/>
    </location>
</feature>
<evidence type="ECO:0000313" key="12">
    <source>
        <dbReference type="EMBL" id="CAG8458070.1"/>
    </source>
</evidence>
<dbReference type="GO" id="GO:0043337">
    <property type="term" value="F:cardiolipin synthase (CMP-forming)"/>
    <property type="evidence" value="ECO:0007669"/>
    <property type="project" value="TreeGrafter"/>
</dbReference>
<evidence type="ECO:0000256" key="2">
    <source>
        <dbReference type="ARBA" id="ARBA00022516"/>
    </source>
</evidence>
<dbReference type="OrthoDB" id="10020554at2759"/>
<protein>
    <submittedName>
        <fullName evidence="12">12412_t:CDS:1</fullName>
    </submittedName>
</protein>
<evidence type="ECO:0000256" key="11">
    <source>
        <dbReference type="SAM" id="Phobius"/>
    </source>
</evidence>
<dbReference type="GO" id="GO:0005739">
    <property type="term" value="C:mitochondrion"/>
    <property type="evidence" value="ECO:0007669"/>
    <property type="project" value="TreeGrafter"/>
</dbReference>
<dbReference type="PROSITE" id="PS00379">
    <property type="entry name" value="CDP_ALCOHOL_P_TRANSF"/>
    <property type="match status" value="1"/>
</dbReference>
<keyword evidence="8" id="KW-0594">Phospholipid biosynthesis</keyword>
<evidence type="ECO:0000256" key="3">
    <source>
        <dbReference type="ARBA" id="ARBA00022679"/>
    </source>
</evidence>
<dbReference type="Proteomes" id="UP000789508">
    <property type="component" value="Unassembled WGS sequence"/>
</dbReference>
<comment type="caution">
    <text evidence="12">The sequence shown here is derived from an EMBL/GenBank/DDBJ whole genome shotgun (WGS) entry which is preliminary data.</text>
</comment>
<proteinExistence type="inferred from homology"/>
<gene>
    <name evidence="12" type="ORF">ALEPTO_LOCUS1387</name>
</gene>
<evidence type="ECO:0000256" key="4">
    <source>
        <dbReference type="ARBA" id="ARBA00022692"/>
    </source>
</evidence>
<comment type="similarity">
    <text evidence="10">Belongs to the CDP-alcohol phosphatidyltransferase class-I family.</text>
</comment>
<dbReference type="GO" id="GO:0016020">
    <property type="term" value="C:membrane"/>
    <property type="evidence" value="ECO:0007669"/>
    <property type="project" value="UniProtKB-SubCell"/>
</dbReference>
<evidence type="ECO:0000256" key="9">
    <source>
        <dbReference type="ARBA" id="ARBA00023264"/>
    </source>
</evidence>
<keyword evidence="4 11" id="KW-0812">Transmembrane</keyword>
<comment type="subcellular location">
    <subcellularLocation>
        <location evidence="1">Membrane</location>
        <topology evidence="1">Multi-pass membrane protein</topology>
    </subcellularLocation>
</comment>
<dbReference type="InterPro" id="IPR043130">
    <property type="entry name" value="CDP-OH_PTrfase_TM_dom"/>
</dbReference>